<protein>
    <submittedName>
        <fullName evidence="1">Uncharacterized protein</fullName>
    </submittedName>
</protein>
<sequence>MPFTCYHLWTTSCFPQSRRMYLAVNSANRTCSLR</sequence>
<name>A0A0E9PUZ6_ANGAN</name>
<evidence type="ECO:0000313" key="1">
    <source>
        <dbReference type="EMBL" id="JAH08304.1"/>
    </source>
</evidence>
<reference evidence="1" key="2">
    <citation type="journal article" date="2015" name="Fish Shellfish Immunol.">
        <title>Early steps in the European eel (Anguilla anguilla)-Vibrio vulnificus interaction in the gills: Role of the RtxA13 toxin.</title>
        <authorList>
            <person name="Callol A."/>
            <person name="Pajuelo D."/>
            <person name="Ebbesson L."/>
            <person name="Teles M."/>
            <person name="MacKenzie S."/>
            <person name="Amaro C."/>
        </authorList>
    </citation>
    <scope>NUCLEOTIDE SEQUENCE</scope>
</reference>
<dbReference type="AlphaFoldDB" id="A0A0E9PUZ6"/>
<proteinExistence type="predicted"/>
<dbReference type="EMBL" id="GBXM01100273">
    <property type="protein sequence ID" value="JAH08304.1"/>
    <property type="molecule type" value="Transcribed_RNA"/>
</dbReference>
<accession>A0A0E9PUZ6</accession>
<reference evidence="1" key="1">
    <citation type="submission" date="2014-11" db="EMBL/GenBank/DDBJ databases">
        <authorList>
            <person name="Amaro Gonzalez C."/>
        </authorList>
    </citation>
    <scope>NUCLEOTIDE SEQUENCE</scope>
</reference>
<organism evidence="1">
    <name type="scientific">Anguilla anguilla</name>
    <name type="common">European freshwater eel</name>
    <name type="synonym">Muraena anguilla</name>
    <dbReference type="NCBI Taxonomy" id="7936"/>
    <lineage>
        <taxon>Eukaryota</taxon>
        <taxon>Metazoa</taxon>
        <taxon>Chordata</taxon>
        <taxon>Craniata</taxon>
        <taxon>Vertebrata</taxon>
        <taxon>Euteleostomi</taxon>
        <taxon>Actinopterygii</taxon>
        <taxon>Neopterygii</taxon>
        <taxon>Teleostei</taxon>
        <taxon>Anguilliformes</taxon>
        <taxon>Anguillidae</taxon>
        <taxon>Anguilla</taxon>
    </lineage>
</organism>